<dbReference type="PROSITE" id="PS50927">
    <property type="entry name" value="BULB_LECTIN"/>
    <property type="match status" value="1"/>
</dbReference>
<dbReference type="SMART" id="SM00108">
    <property type="entry name" value="B_lectin"/>
    <property type="match status" value="1"/>
</dbReference>
<accession>A0AAV6KH17</accession>
<evidence type="ECO:0000313" key="10">
    <source>
        <dbReference type="Proteomes" id="UP000823749"/>
    </source>
</evidence>
<evidence type="ECO:0000259" key="8">
    <source>
        <dbReference type="PROSITE" id="PS50948"/>
    </source>
</evidence>
<dbReference type="SMART" id="SM00473">
    <property type="entry name" value="PAN_AP"/>
    <property type="match status" value="1"/>
</dbReference>
<dbReference type="SUPFAM" id="SSF56112">
    <property type="entry name" value="Protein kinase-like (PK-like)"/>
    <property type="match status" value="1"/>
</dbReference>
<evidence type="ECO:0008006" key="11">
    <source>
        <dbReference type="Google" id="ProtNLM"/>
    </source>
</evidence>
<reference evidence="9" key="1">
    <citation type="submission" date="2020-08" db="EMBL/GenBank/DDBJ databases">
        <title>Plant Genome Project.</title>
        <authorList>
            <person name="Zhang R.-G."/>
        </authorList>
    </citation>
    <scope>NUCLEOTIDE SEQUENCE</scope>
    <source>
        <strain evidence="9">WSP0</strain>
        <tissue evidence="9">Leaf</tissue>
    </source>
</reference>
<feature type="region of interest" description="Disordered" evidence="4">
    <location>
        <begin position="554"/>
        <end position="585"/>
    </location>
</feature>
<dbReference type="InterPro" id="IPR011009">
    <property type="entry name" value="Kinase-like_dom_sf"/>
</dbReference>
<proteinExistence type="predicted"/>
<keyword evidence="5" id="KW-1133">Transmembrane helix</keyword>
<dbReference type="PANTHER" id="PTHR32444:SF247">
    <property type="entry name" value="OS01G0958200 PROTEIN"/>
    <property type="match status" value="1"/>
</dbReference>
<evidence type="ECO:0000256" key="2">
    <source>
        <dbReference type="ARBA" id="ARBA00023157"/>
    </source>
</evidence>
<keyword evidence="1 6" id="KW-0732">Signal</keyword>
<dbReference type="SUPFAM" id="SSF51110">
    <property type="entry name" value="alpha-D-mannose-specific plant lectins"/>
    <property type="match status" value="1"/>
</dbReference>
<dbReference type="AlphaFoldDB" id="A0AAV6KH17"/>
<dbReference type="GO" id="GO:0048544">
    <property type="term" value="P:recognition of pollen"/>
    <property type="evidence" value="ECO:0007669"/>
    <property type="project" value="InterPro"/>
</dbReference>
<feature type="transmembrane region" description="Helical" evidence="5">
    <location>
        <begin position="443"/>
        <end position="466"/>
    </location>
</feature>
<sequence>MGVRTNSYFIFSLLFLFFTFNLPISHGSDTISADQSLSGDQTLVSANGTFKLGFYKQPGNSSHYYICIVYNKISRQTIVWMANRDKPISDKYSSVLKIMDGNLVLLDESQMPIWSSNQSSTASSSVVAVLGDDGNLVVKDGLNSTQPIWQSFDFPTDTWLPGGKIAYNKITKTHQNLTSWKNSENPSRGLFSLSLKADTKEYVISWNGSKQYWTSGSWNGQIFSLVPEMRLNYIYNFSYVDNENESYFTYSVYNPTIISRFVMDVSGQIRQRTWLENTGQWNLFWSQPREQCEVYAFCGAFGACNQITQPFCDCLYGFSPQSVGDWNLSDYSGGCARKTKLACGNTSVANQESKDKFYAYFNVKLPNNSLSVASSSSSAAECESFCLNNCNCTAYSYYSNECSIWIGELVNLQKLSSNDGSGRTLHLRLAASEFSKGKENKGIIIGAVAGSVGVVLLLGLVFILIWKWQRSVVVEGGDLFSLLDHRLEKNADEEELRRIARVACWCIQDDENHRPTMGQVVQILEGVLEVNPPRVPRSLQAFVENHEHIVFFTDSSSGQSSQPQSAHSAASTRADSTSSTMISKS</sequence>
<dbReference type="InterPro" id="IPR003609">
    <property type="entry name" value="Pan_app"/>
</dbReference>
<evidence type="ECO:0000313" key="9">
    <source>
        <dbReference type="EMBL" id="KAG5551836.1"/>
    </source>
</evidence>
<protein>
    <recommendedName>
        <fullName evidence="11">S-locus glycoprotein</fullName>
    </recommendedName>
</protein>
<organism evidence="9 10">
    <name type="scientific">Rhododendron griersonianum</name>
    <dbReference type="NCBI Taxonomy" id="479676"/>
    <lineage>
        <taxon>Eukaryota</taxon>
        <taxon>Viridiplantae</taxon>
        <taxon>Streptophyta</taxon>
        <taxon>Embryophyta</taxon>
        <taxon>Tracheophyta</taxon>
        <taxon>Spermatophyta</taxon>
        <taxon>Magnoliopsida</taxon>
        <taxon>eudicotyledons</taxon>
        <taxon>Gunneridae</taxon>
        <taxon>Pentapetalae</taxon>
        <taxon>asterids</taxon>
        <taxon>Ericales</taxon>
        <taxon>Ericaceae</taxon>
        <taxon>Ericoideae</taxon>
        <taxon>Rhodoreae</taxon>
        <taxon>Rhododendron</taxon>
    </lineage>
</organism>
<keyword evidence="10" id="KW-1185">Reference proteome</keyword>
<dbReference type="Proteomes" id="UP000823749">
    <property type="component" value="Chromosome 4"/>
</dbReference>
<dbReference type="CDD" id="cd00028">
    <property type="entry name" value="B_lectin"/>
    <property type="match status" value="1"/>
</dbReference>
<dbReference type="Pfam" id="PF00954">
    <property type="entry name" value="S_locus_glycop"/>
    <property type="match status" value="1"/>
</dbReference>
<dbReference type="PANTHER" id="PTHR32444">
    <property type="entry name" value="BULB-TYPE LECTIN DOMAIN-CONTAINING PROTEIN"/>
    <property type="match status" value="1"/>
</dbReference>
<keyword evidence="2" id="KW-1015">Disulfide bond</keyword>
<name>A0AAV6KH17_9ERIC</name>
<feature type="chain" id="PRO_5043529262" description="S-locus glycoprotein" evidence="6">
    <location>
        <begin position="28"/>
        <end position="585"/>
    </location>
</feature>
<dbReference type="InterPro" id="IPR036426">
    <property type="entry name" value="Bulb-type_lectin_dom_sf"/>
</dbReference>
<dbReference type="EMBL" id="JACTNZ010000004">
    <property type="protein sequence ID" value="KAG5551836.1"/>
    <property type="molecule type" value="Genomic_DNA"/>
</dbReference>
<dbReference type="PROSITE" id="PS50948">
    <property type="entry name" value="PAN"/>
    <property type="match status" value="1"/>
</dbReference>
<dbReference type="Gene3D" id="2.90.10.10">
    <property type="entry name" value="Bulb-type lectin domain"/>
    <property type="match status" value="1"/>
</dbReference>
<dbReference type="Gene3D" id="1.10.510.10">
    <property type="entry name" value="Transferase(Phosphotransferase) domain 1"/>
    <property type="match status" value="1"/>
</dbReference>
<dbReference type="Pfam" id="PF01453">
    <property type="entry name" value="B_lectin"/>
    <property type="match status" value="1"/>
</dbReference>
<dbReference type="InterPro" id="IPR001480">
    <property type="entry name" value="Bulb-type_lectin_dom"/>
</dbReference>
<dbReference type="FunFam" id="2.90.10.10:FF:000002">
    <property type="entry name" value="Serine/threonine-protein kinase"/>
    <property type="match status" value="1"/>
</dbReference>
<evidence type="ECO:0000256" key="6">
    <source>
        <dbReference type="SAM" id="SignalP"/>
    </source>
</evidence>
<evidence type="ECO:0000256" key="4">
    <source>
        <dbReference type="SAM" id="MobiDB-lite"/>
    </source>
</evidence>
<feature type="domain" description="Apple" evidence="8">
    <location>
        <begin position="343"/>
        <end position="430"/>
    </location>
</feature>
<feature type="compositionally biased region" description="Low complexity" evidence="4">
    <location>
        <begin position="555"/>
        <end position="585"/>
    </location>
</feature>
<keyword evidence="3" id="KW-0325">Glycoprotein</keyword>
<dbReference type="CDD" id="cd01098">
    <property type="entry name" value="PAN_AP_plant"/>
    <property type="match status" value="1"/>
</dbReference>
<dbReference type="Pfam" id="PF08276">
    <property type="entry name" value="PAN_2"/>
    <property type="match status" value="1"/>
</dbReference>
<feature type="signal peptide" evidence="6">
    <location>
        <begin position="1"/>
        <end position="27"/>
    </location>
</feature>
<keyword evidence="5" id="KW-0812">Transmembrane</keyword>
<keyword evidence="5" id="KW-0472">Membrane</keyword>
<evidence type="ECO:0000259" key="7">
    <source>
        <dbReference type="PROSITE" id="PS50927"/>
    </source>
</evidence>
<dbReference type="Gene3D" id="3.50.4.10">
    <property type="entry name" value="Hepatocyte Growth Factor"/>
    <property type="match status" value="1"/>
</dbReference>
<evidence type="ECO:0000256" key="1">
    <source>
        <dbReference type="ARBA" id="ARBA00022729"/>
    </source>
</evidence>
<evidence type="ECO:0000256" key="3">
    <source>
        <dbReference type="ARBA" id="ARBA00023180"/>
    </source>
</evidence>
<feature type="domain" description="Bulb-type lectin" evidence="7">
    <location>
        <begin position="28"/>
        <end position="151"/>
    </location>
</feature>
<comment type="caution">
    <text evidence="9">The sequence shown here is derived from an EMBL/GenBank/DDBJ whole genome shotgun (WGS) entry which is preliminary data.</text>
</comment>
<evidence type="ECO:0000256" key="5">
    <source>
        <dbReference type="SAM" id="Phobius"/>
    </source>
</evidence>
<dbReference type="InterPro" id="IPR000858">
    <property type="entry name" value="S_locus_glycoprot_dom"/>
</dbReference>
<gene>
    <name evidence="9" type="ORF">RHGRI_010065</name>
</gene>